<dbReference type="InterPro" id="IPR036097">
    <property type="entry name" value="HisK_dim/P_sf"/>
</dbReference>
<feature type="transmembrane region" description="Helical" evidence="10">
    <location>
        <begin position="138"/>
        <end position="158"/>
    </location>
</feature>
<keyword evidence="10" id="KW-0812">Transmembrane</keyword>
<evidence type="ECO:0000256" key="3">
    <source>
        <dbReference type="ARBA" id="ARBA00012438"/>
    </source>
</evidence>
<dbReference type="InterPro" id="IPR050980">
    <property type="entry name" value="2C_sensor_his_kinase"/>
</dbReference>
<dbReference type="EC" id="2.7.13.3" evidence="3"/>
<keyword evidence="9" id="KW-0067">ATP-binding</keyword>
<evidence type="ECO:0000313" key="12">
    <source>
        <dbReference type="EMBL" id="SEQ78918.1"/>
    </source>
</evidence>
<evidence type="ECO:0000256" key="10">
    <source>
        <dbReference type="SAM" id="Phobius"/>
    </source>
</evidence>
<dbReference type="InterPro" id="IPR003594">
    <property type="entry name" value="HATPase_dom"/>
</dbReference>
<dbReference type="Proteomes" id="UP000199233">
    <property type="component" value="Unassembled WGS sequence"/>
</dbReference>
<feature type="transmembrane region" description="Helical" evidence="10">
    <location>
        <begin position="38"/>
        <end position="57"/>
    </location>
</feature>
<dbReference type="SUPFAM" id="SSF47384">
    <property type="entry name" value="Homodimeric domain of signal transducing histidine kinase"/>
    <property type="match status" value="1"/>
</dbReference>
<evidence type="ECO:0000259" key="11">
    <source>
        <dbReference type="PROSITE" id="PS50109"/>
    </source>
</evidence>
<evidence type="ECO:0000256" key="8">
    <source>
        <dbReference type="ARBA" id="ARBA00022777"/>
    </source>
</evidence>
<dbReference type="InterPro" id="IPR004358">
    <property type="entry name" value="Sig_transdc_His_kin-like_C"/>
</dbReference>
<feature type="transmembrane region" description="Helical" evidence="10">
    <location>
        <begin position="95"/>
        <end position="126"/>
    </location>
</feature>
<dbReference type="CDD" id="cd00075">
    <property type="entry name" value="HATPase"/>
    <property type="match status" value="1"/>
</dbReference>
<feature type="domain" description="Histidine kinase" evidence="11">
    <location>
        <begin position="230"/>
        <end position="441"/>
    </location>
</feature>
<dbReference type="AlphaFoldDB" id="A0A1H9IWP3"/>
<evidence type="ECO:0000256" key="5">
    <source>
        <dbReference type="ARBA" id="ARBA00022553"/>
    </source>
</evidence>
<dbReference type="PRINTS" id="PR00344">
    <property type="entry name" value="BCTRLSENSOR"/>
</dbReference>
<dbReference type="PANTHER" id="PTHR44936">
    <property type="entry name" value="SENSOR PROTEIN CREC"/>
    <property type="match status" value="1"/>
</dbReference>
<dbReference type="GO" id="GO:0005886">
    <property type="term" value="C:plasma membrane"/>
    <property type="evidence" value="ECO:0007669"/>
    <property type="project" value="UniProtKB-SubCell"/>
</dbReference>
<dbReference type="EMBL" id="FOFS01000010">
    <property type="protein sequence ID" value="SEQ78918.1"/>
    <property type="molecule type" value="Genomic_DNA"/>
</dbReference>
<keyword evidence="8 12" id="KW-0418">Kinase</keyword>
<evidence type="ECO:0000256" key="4">
    <source>
        <dbReference type="ARBA" id="ARBA00022475"/>
    </source>
</evidence>
<comment type="catalytic activity">
    <reaction evidence="1">
        <text>ATP + protein L-histidine = ADP + protein N-phospho-L-histidine.</text>
        <dbReference type="EC" id="2.7.13.3"/>
    </reaction>
</comment>
<dbReference type="STRING" id="489703.SAMN04488038_110207"/>
<keyword evidence="4" id="KW-1003">Cell membrane</keyword>
<dbReference type="PANTHER" id="PTHR44936:SF10">
    <property type="entry name" value="SENSOR PROTEIN RSTB"/>
    <property type="match status" value="1"/>
</dbReference>
<keyword evidence="6" id="KW-0808">Transferase</keyword>
<keyword evidence="10" id="KW-0472">Membrane</keyword>
<evidence type="ECO:0000256" key="6">
    <source>
        <dbReference type="ARBA" id="ARBA00022679"/>
    </source>
</evidence>
<evidence type="ECO:0000256" key="9">
    <source>
        <dbReference type="ARBA" id="ARBA00022840"/>
    </source>
</evidence>
<evidence type="ECO:0000256" key="2">
    <source>
        <dbReference type="ARBA" id="ARBA00004651"/>
    </source>
</evidence>
<accession>A0A1H9IWP3</accession>
<protein>
    <recommendedName>
        <fullName evidence="3">histidine kinase</fullName>
        <ecNumber evidence="3">2.7.13.3</ecNumber>
    </recommendedName>
</protein>
<feature type="transmembrane region" description="Helical" evidence="10">
    <location>
        <begin position="63"/>
        <end position="83"/>
    </location>
</feature>
<dbReference type="SUPFAM" id="SSF55874">
    <property type="entry name" value="ATPase domain of HSP90 chaperone/DNA topoisomerase II/histidine kinase"/>
    <property type="match status" value="1"/>
</dbReference>
<evidence type="ECO:0000313" key="13">
    <source>
        <dbReference type="Proteomes" id="UP000199233"/>
    </source>
</evidence>
<keyword evidence="5" id="KW-0597">Phosphoprotein</keyword>
<dbReference type="Gene3D" id="3.30.565.10">
    <property type="entry name" value="Histidine kinase-like ATPase, C-terminal domain"/>
    <property type="match status" value="1"/>
</dbReference>
<comment type="subcellular location">
    <subcellularLocation>
        <location evidence="2">Cell membrane</location>
        <topology evidence="2">Multi-pass membrane protein</topology>
    </subcellularLocation>
</comment>
<evidence type="ECO:0000256" key="1">
    <source>
        <dbReference type="ARBA" id="ARBA00000085"/>
    </source>
</evidence>
<gene>
    <name evidence="12" type="ORF">SAMN04488038_110207</name>
</gene>
<dbReference type="GO" id="GO:0000155">
    <property type="term" value="F:phosphorelay sensor kinase activity"/>
    <property type="evidence" value="ECO:0007669"/>
    <property type="project" value="InterPro"/>
</dbReference>
<dbReference type="Pfam" id="PF25323">
    <property type="entry name" value="6TM_PilS"/>
    <property type="match status" value="1"/>
</dbReference>
<organism evidence="12 13">
    <name type="scientific">Solimonas aquatica</name>
    <dbReference type="NCBI Taxonomy" id="489703"/>
    <lineage>
        <taxon>Bacteria</taxon>
        <taxon>Pseudomonadati</taxon>
        <taxon>Pseudomonadota</taxon>
        <taxon>Gammaproteobacteria</taxon>
        <taxon>Nevskiales</taxon>
        <taxon>Nevskiaceae</taxon>
        <taxon>Solimonas</taxon>
    </lineage>
</organism>
<dbReference type="SMART" id="SM00387">
    <property type="entry name" value="HATPase_c"/>
    <property type="match status" value="1"/>
</dbReference>
<sequence length="450" mass="49662">MAAMAIASSLRGAARRSALIRLALDSVGRQNMIQMVQLRWIAVIGQILTIVYVVQMYEVRLPLVQMANVISILICLNLFSLFFPQRNATVYRWQIFFGLCGDVAVLTALLYCSGGATNPFVFLYLLQVTLAAMLLDGWLTWMIVGLTTVCFTALTKYYQPLQLPEHSRYTLFELHILGMLVCFALNAGLLVIFVNRITSILRGREERLAELRQREVEEDLIVRMGLLASGAAHELGTPLATLSVILGDWRRMPEFRDRPELLEEIGDMEEQVRRCKTIVTGILLSAGEARGESLGITTPQRFMDELVAEWRAKRHVPTLDYDFDQDAELPADLSIVSDSALKQVICNVLDNALEASPQWLAFEVRCTAQTLSMQVRDFGRGFAPEILAQLGKPYQSTKGKPGGGLGLFLVVNVIRKLGGSVTAENLIGGGALVSMSLPLASLAIGGSHES</sequence>
<dbReference type="PROSITE" id="PS50109">
    <property type="entry name" value="HIS_KIN"/>
    <property type="match status" value="1"/>
</dbReference>
<dbReference type="Gene3D" id="1.10.287.130">
    <property type="match status" value="1"/>
</dbReference>
<keyword evidence="10" id="KW-1133">Transmembrane helix</keyword>
<dbReference type="Pfam" id="PF02518">
    <property type="entry name" value="HATPase_c"/>
    <property type="match status" value="1"/>
</dbReference>
<dbReference type="CDD" id="cd00082">
    <property type="entry name" value="HisKA"/>
    <property type="match status" value="1"/>
</dbReference>
<dbReference type="InterPro" id="IPR005467">
    <property type="entry name" value="His_kinase_dom"/>
</dbReference>
<feature type="transmembrane region" description="Helical" evidence="10">
    <location>
        <begin position="170"/>
        <end position="194"/>
    </location>
</feature>
<proteinExistence type="predicted"/>
<dbReference type="InterPro" id="IPR036890">
    <property type="entry name" value="HATPase_C_sf"/>
</dbReference>
<name>A0A1H9IWP3_9GAMM</name>
<keyword evidence="7" id="KW-0547">Nucleotide-binding</keyword>
<reference evidence="12 13" key="1">
    <citation type="submission" date="2016-10" db="EMBL/GenBank/DDBJ databases">
        <authorList>
            <person name="de Groot N.N."/>
        </authorList>
    </citation>
    <scope>NUCLEOTIDE SEQUENCE [LARGE SCALE GENOMIC DNA]</scope>
    <source>
        <strain evidence="12 13">DSM 25927</strain>
    </source>
</reference>
<dbReference type="GO" id="GO:0005524">
    <property type="term" value="F:ATP binding"/>
    <property type="evidence" value="ECO:0007669"/>
    <property type="project" value="UniProtKB-KW"/>
</dbReference>
<evidence type="ECO:0000256" key="7">
    <source>
        <dbReference type="ARBA" id="ARBA00022741"/>
    </source>
</evidence>
<dbReference type="InterPro" id="IPR003661">
    <property type="entry name" value="HisK_dim/P_dom"/>
</dbReference>
<keyword evidence="13" id="KW-1185">Reference proteome</keyword>